<feature type="transmembrane region" description="Helical" evidence="8">
    <location>
        <begin position="179"/>
        <end position="199"/>
    </location>
</feature>
<evidence type="ECO:0000256" key="1">
    <source>
        <dbReference type="ARBA" id="ARBA00004651"/>
    </source>
</evidence>
<gene>
    <name evidence="10" type="ORF">NM125_10150</name>
</gene>
<feature type="transmembrane region" description="Helical" evidence="8">
    <location>
        <begin position="20"/>
        <end position="42"/>
    </location>
</feature>
<dbReference type="InterPro" id="IPR051449">
    <property type="entry name" value="ABC-2_transporter_component"/>
</dbReference>
<reference evidence="10" key="1">
    <citation type="submission" date="2022-06" db="EMBL/GenBank/DDBJ databases">
        <title>Gracilimonas sp. CAU 1638 isolated from sea sediment.</title>
        <authorList>
            <person name="Kim W."/>
        </authorList>
    </citation>
    <scope>NUCLEOTIDE SEQUENCE</scope>
    <source>
        <strain evidence="10">CAU 1638</strain>
    </source>
</reference>
<evidence type="ECO:0000256" key="7">
    <source>
        <dbReference type="ARBA" id="ARBA00023136"/>
    </source>
</evidence>
<keyword evidence="3" id="KW-0813">Transport</keyword>
<evidence type="ECO:0000256" key="2">
    <source>
        <dbReference type="ARBA" id="ARBA00007783"/>
    </source>
</evidence>
<dbReference type="PANTHER" id="PTHR30294:SF29">
    <property type="entry name" value="MULTIDRUG ABC TRANSPORTER PERMEASE YBHS-RELATED"/>
    <property type="match status" value="1"/>
</dbReference>
<evidence type="ECO:0000256" key="3">
    <source>
        <dbReference type="ARBA" id="ARBA00022448"/>
    </source>
</evidence>
<evidence type="ECO:0000313" key="10">
    <source>
        <dbReference type="EMBL" id="MCP9291936.1"/>
    </source>
</evidence>
<accession>A0A9X2L3Z0</accession>
<comment type="similarity">
    <text evidence="2">Belongs to the ABC-2 integral membrane protein family.</text>
</comment>
<dbReference type="InterPro" id="IPR013525">
    <property type="entry name" value="ABC2_TM"/>
</dbReference>
<keyword evidence="6 8" id="KW-1133">Transmembrane helix</keyword>
<keyword evidence="7 8" id="KW-0472">Membrane</keyword>
<feature type="transmembrane region" description="Helical" evidence="8">
    <location>
        <begin position="294"/>
        <end position="313"/>
    </location>
</feature>
<dbReference type="PROSITE" id="PS51012">
    <property type="entry name" value="ABC_TM2"/>
    <property type="match status" value="1"/>
</dbReference>
<proteinExistence type="inferred from homology"/>
<dbReference type="InterPro" id="IPR047817">
    <property type="entry name" value="ABC2_TM_bact-type"/>
</dbReference>
<feature type="transmembrane region" description="Helical" evidence="8">
    <location>
        <begin position="351"/>
        <end position="371"/>
    </location>
</feature>
<dbReference type="Proteomes" id="UP001139125">
    <property type="component" value="Unassembled WGS sequence"/>
</dbReference>
<feature type="transmembrane region" description="Helical" evidence="8">
    <location>
        <begin position="257"/>
        <end position="282"/>
    </location>
</feature>
<evidence type="ECO:0000256" key="6">
    <source>
        <dbReference type="ARBA" id="ARBA00022989"/>
    </source>
</evidence>
<dbReference type="GO" id="GO:0140359">
    <property type="term" value="F:ABC-type transporter activity"/>
    <property type="evidence" value="ECO:0007669"/>
    <property type="project" value="InterPro"/>
</dbReference>
<keyword evidence="5 8" id="KW-0812">Transmembrane</keyword>
<dbReference type="Pfam" id="PF12698">
    <property type="entry name" value="ABC2_membrane_3"/>
    <property type="match status" value="1"/>
</dbReference>
<dbReference type="GO" id="GO:0005886">
    <property type="term" value="C:plasma membrane"/>
    <property type="evidence" value="ECO:0007669"/>
    <property type="project" value="UniProtKB-SubCell"/>
</dbReference>
<comment type="subcellular location">
    <subcellularLocation>
        <location evidence="1">Cell membrane</location>
        <topology evidence="1">Multi-pass membrane protein</topology>
    </subcellularLocation>
</comment>
<evidence type="ECO:0000256" key="4">
    <source>
        <dbReference type="ARBA" id="ARBA00022475"/>
    </source>
</evidence>
<sequence length="376" mass="42157">MNIIRVLLRKEFLQIFRNKAMLPILFVMPVVQLLVLSFAATYELKEVDFALIDRDQSELSRELTAKFQATGYFTLKLETFDREEALDAMNAGLVKMIIHIPSEFGKDASTGKQADLQLIIDAVDGSTAGLIQSYSASILNDLNTEVLTKLNIEQAGQQIKQAKSINIIPQNWYNPNLDYITYMVPGILVVLVSMIGVFLSGMNIVREQEIGTIEQLNVTPIRKYQFMIGKLLPFWVIGMVDLLIGLALARYGFQIPFLGSLATVLVVAGIFLIVIQALGLLISTLTHTQQQAMFIAWFIMVIFILMGGLFTPIESMPEWAQQLTLANPVAYFIKIMRMVLLKGAGWKEIQFMVYTLIGMGSVLLLISINRYKKTTG</sequence>
<evidence type="ECO:0000256" key="8">
    <source>
        <dbReference type="SAM" id="Phobius"/>
    </source>
</evidence>
<dbReference type="EMBL" id="JANDBC010000002">
    <property type="protein sequence ID" value="MCP9291936.1"/>
    <property type="molecule type" value="Genomic_DNA"/>
</dbReference>
<dbReference type="Gene3D" id="3.40.1710.10">
    <property type="entry name" value="abc type-2 transporter like domain"/>
    <property type="match status" value="1"/>
</dbReference>
<evidence type="ECO:0000256" key="5">
    <source>
        <dbReference type="ARBA" id="ARBA00022692"/>
    </source>
</evidence>
<comment type="caution">
    <text evidence="10">The sequence shown here is derived from an EMBL/GenBank/DDBJ whole genome shotgun (WGS) entry which is preliminary data.</text>
</comment>
<evidence type="ECO:0000259" key="9">
    <source>
        <dbReference type="PROSITE" id="PS51012"/>
    </source>
</evidence>
<keyword evidence="4" id="KW-1003">Cell membrane</keyword>
<dbReference type="AlphaFoldDB" id="A0A9X2L3Z0"/>
<dbReference type="PANTHER" id="PTHR30294">
    <property type="entry name" value="MEMBRANE COMPONENT OF ABC TRANSPORTER YHHJ-RELATED"/>
    <property type="match status" value="1"/>
</dbReference>
<dbReference type="RefSeq" id="WP_255134810.1">
    <property type="nucleotide sequence ID" value="NZ_JANDBC010000002.1"/>
</dbReference>
<name>A0A9X2L3Z0_9BACT</name>
<feature type="transmembrane region" description="Helical" evidence="8">
    <location>
        <begin position="231"/>
        <end position="251"/>
    </location>
</feature>
<keyword evidence="11" id="KW-1185">Reference proteome</keyword>
<feature type="domain" description="ABC transmembrane type-2" evidence="9">
    <location>
        <begin position="136"/>
        <end position="374"/>
    </location>
</feature>
<organism evidence="10 11">
    <name type="scientific">Gracilimonas sediminicola</name>
    <dbReference type="NCBI Taxonomy" id="2952158"/>
    <lineage>
        <taxon>Bacteria</taxon>
        <taxon>Pseudomonadati</taxon>
        <taxon>Balneolota</taxon>
        <taxon>Balneolia</taxon>
        <taxon>Balneolales</taxon>
        <taxon>Balneolaceae</taxon>
        <taxon>Gracilimonas</taxon>
    </lineage>
</organism>
<evidence type="ECO:0000313" key="11">
    <source>
        <dbReference type="Proteomes" id="UP001139125"/>
    </source>
</evidence>
<protein>
    <submittedName>
        <fullName evidence="10">ABC transporter permease</fullName>
    </submittedName>
</protein>